<dbReference type="InterPro" id="IPR036554">
    <property type="entry name" value="GHMP_kinase_C_sf"/>
</dbReference>
<feature type="active site" evidence="10">
    <location>
        <position position="21"/>
    </location>
</feature>
<dbReference type="SUPFAM" id="SSF55060">
    <property type="entry name" value="GHMP Kinase, C-terminal domain"/>
    <property type="match status" value="1"/>
</dbReference>
<dbReference type="GO" id="GO:0016114">
    <property type="term" value="P:terpenoid biosynthetic process"/>
    <property type="evidence" value="ECO:0007669"/>
    <property type="project" value="UniProtKB-UniRule"/>
</dbReference>
<evidence type="ECO:0000256" key="6">
    <source>
        <dbReference type="ARBA" id="ARBA00022777"/>
    </source>
</evidence>
<keyword evidence="8 10" id="KW-0414">Isoprene biosynthesis</keyword>
<dbReference type="NCBIfam" id="TIGR00154">
    <property type="entry name" value="ispE"/>
    <property type="match status" value="1"/>
</dbReference>
<comment type="function">
    <text evidence="10">Catalyzes the phosphorylation of the position 2 hydroxy group of 4-diphosphocytidyl-2C-methyl-D-erythritol.</text>
</comment>
<keyword evidence="4 10" id="KW-0808">Transferase</keyword>
<keyword evidence="5 10" id="KW-0547">Nucleotide-binding</keyword>
<reference evidence="13 14" key="1">
    <citation type="submission" date="2019-03" db="EMBL/GenBank/DDBJ databases">
        <title>Genomic Encyclopedia of Type Strains, Phase IV (KMG-IV): sequencing the most valuable type-strain genomes for metagenomic binning, comparative biology and taxonomic classification.</title>
        <authorList>
            <person name="Goeker M."/>
        </authorList>
    </citation>
    <scope>NUCLEOTIDE SEQUENCE [LARGE SCALE GENOMIC DNA]</scope>
    <source>
        <strain evidence="13 14">DSM 22958</strain>
    </source>
</reference>
<dbReference type="InterPro" id="IPR013750">
    <property type="entry name" value="GHMP_kinase_C_dom"/>
</dbReference>
<sequence length="313" mass="32100">MDPANLPLTSRLPLTTRAPAKVNLTLRVVGRRPDGYHELDSLTVFAGVAAGSVTGSCAESGVADVLSLEPGDGLSLAVAGDTAAEAGPDDDNLVLRAARRLADLCPGLRMGRFILDKRLPVAAGLGGGSSDAAAALRLLARLNHLAADDPRLHQAAATTGADAPVCLGARARVMAGLGEILGPQLSLPALPALLVNPRVAVPTPAVFQALAASPLQAGSPPARLTPDVATVGGLRRYLLAGRNDLEAPARSLCPQISEALALVQQMPGCWLARMSGSGATVFGLFDDEAQARVAAGRIHATRPAWWARPTMLG</sequence>
<evidence type="ECO:0000256" key="7">
    <source>
        <dbReference type="ARBA" id="ARBA00022840"/>
    </source>
</evidence>
<feature type="domain" description="GHMP kinase C-terminal" evidence="12">
    <location>
        <begin position="241"/>
        <end position="296"/>
    </location>
</feature>
<keyword evidence="14" id="KW-1185">Reference proteome</keyword>
<evidence type="ECO:0000256" key="4">
    <source>
        <dbReference type="ARBA" id="ARBA00022679"/>
    </source>
</evidence>
<dbReference type="GO" id="GO:0050515">
    <property type="term" value="F:4-(cytidine 5'-diphospho)-2-C-methyl-D-erythritol kinase activity"/>
    <property type="evidence" value="ECO:0007669"/>
    <property type="project" value="UniProtKB-UniRule"/>
</dbReference>
<evidence type="ECO:0000259" key="12">
    <source>
        <dbReference type="Pfam" id="PF08544"/>
    </source>
</evidence>
<dbReference type="PIRSF" id="PIRSF010376">
    <property type="entry name" value="IspE"/>
    <property type="match status" value="1"/>
</dbReference>
<feature type="active site" evidence="10">
    <location>
        <position position="162"/>
    </location>
</feature>
<dbReference type="Pfam" id="PF08544">
    <property type="entry name" value="GHMP_kinases_C"/>
    <property type="match status" value="1"/>
</dbReference>
<comment type="similarity">
    <text evidence="1 10">Belongs to the GHMP kinase family. IspE subfamily.</text>
</comment>
<comment type="caution">
    <text evidence="13">The sequence shown here is derived from an EMBL/GenBank/DDBJ whole genome shotgun (WGS) entry which is preliminary data.</text>
</comment>
<evidence type="ECO:0000256" key="2">
    <source>
        <dbReference type="ARBA" id="ARBA00012052"/>
    </source>
</evidence>
<dbReference type="Proteomes" id="UP000294881">
    <property type="component" value="Unassembled WGS sequence"/>
</dbReference>
<dbReference type="InterPro" id="IPR004424">
    <property type="entry name" value="IspE"/>
</dbReference>
<dbReference type="GO" id="GO:0019288">
    <property type="term" value="P:isopentenyl diphosphate biosynthetic process, methylerythritol 4-phosphate pathway"/>
    <property type="evidence" value="ECO:0007669"/>
    <property type="project" value="UniProtKB-UniRule"/>
</dbReference>
<feature type="domain" description="GHMP kinase N-terminal" evidence="11">
    <location>
        <begin position="92"/>
        <end position="166"/>
    </location>
</feature>
<dbReference type="RefSeq" id="WP_132002240.1">
    <property type="nucleotide sequence ID" value="NZ_JBHUNN010000002.1"/>
</dbReference>
<dbReference type="InterPro" id="IPR020568">
    <property type="entry name" value="Ribosomal_Su5_D2-typ_SF"/>
</dbReference>
<dbReference type="HAMAP" id="MF_00061">
    <property type="entry name" value="IspE"/>
    <property type="match status" value="1"/>
</dbReference>
<organism evidence="13 14">
    <name type="scientific">Camelimonas lactis</name>
    <dbReference type="NCBI Taxonomy" id="659006"/>
    <lineage>
        <taxon>Bacteria</taxon>
        <taxon>Pseudomonadati</taxon>
        <taxon>Pseudomonadota</taxon>
        <taxon>Alphaproteobacteria</taxon>
        <taxon>Hyphomicrobiales</taxon>
        <taxon>Chelatococcaceae</taxon>
        <taxon>Camelimonas</taxon>
    </lineage>
</organism>
<evidence type="ECO:0000256" key="3">
    <source>
        <dbReference type="ARBA" id="ARBA00017473"/>
    </source>
</evidence>
<protein>
    <recommendedName>
        <fullName evidence="3 10">4-diphosphocytidyl-2-C-methyl-D-erythritol kinase</fullName>
        <shortName evidence="10">CMK</shortName>
        <ecNumber evidence="2 10">2.7.1.148</ecNumber>
    </recommendedName>
    <alternativeName>
        <fullName evidence="9 10">4-(cytidine-5'-diphospho)-2-C-methyl-D-erythritol kinase</fullName>
    </alternativeName>
</protein>
<dbReference type="PANTHER" id="PTHR43527">
    <property type="entry name" value="4-DIPHOSPHOCYTIDYL-2-C-METHYL-D-ERYTHRITOL KINASE, CHLOROPLASTIC"/>
    <property type="match status" value="1"/>
</dbReference>
<evidence type="ECO:0000256" key="8">
    <source>
        <dbReference type="ARBA" id="ARBA00023229"/>
    </source>
</evidence>
<dbReference type="InterPro" id="IPR006204">
    <property type="entry name" value="GHMP_kinase_N_dom"/>
</dbReference>
<dbReference type="Gene3D" id="3.30.230.10">
    <property type="match status" value="1"/>
</dbReference>
<dbReference type="SUPFAM" id="SSF54211">
    <property type="entry name" value="Ribosomal protein S5 domain 2-like"/>
    <property type="match status" value="1"/>
</dbReference>
<evidence type="ECO:0000256" key="10">
    <source>
        <dbReference type="HAMAP-Rule" id="MF_00061"/>
    </source>
</evidence>
<dbReference type="Gene3D" id="3.30.70.890">
    <property type="entry name" value="GHMP kinase, C-terminal domain"/>
    <property type="match status" value="1"/>
</dbReference>
<dbReference type="Pfam" id="PF00288">
    <property type="entry name" value="GHMP_kinases_N"/>
    <property type="match status" value="1"/>
</dbReference>
<dbReference type="PANTHER" id="PTHR43527:SF2">
    <property type="entry name" value="4-DIPHOSPHOCYTIDYL-2-C-METHYL-D-ERYTHRITOL KINASE, CHLOROPLASTIC"/>
    <property type="match status" value="1"/>
</dbReference>
<evidence type="ECO:0000313" key="14">
    <source>
        <dbReference type="Proteomes" id="UP000294881"/>
    </source>
</evidence>
<dbReference type="OrthoDB" id="9809438at2"/>
<dbReference type="EC" id="2.7.1.148" evidence="2 10"/>
<accession>A0A4V2RXX9</accession>
<evidence type="ECO:0000256" key="1">
    <source>
        <dbReference type="ARBA" id="ARBA00009684"/>
    </source>
</evidence>
<name>A0A4V2RXX9_9HYPH</name>
<comment type="catalytic activity">
    <reaction evidence="10">
        <text>4-CDP-2-C-methyl-D-erythritol + ATP = 4-CDP-2-C-methyl-D-erythritol 2-phosphate + ADP + H(+)</text>
        <dbReference type="Rhea" id="RHEA:18437"/>
        <dbReference type="ChEBI" id="CHEBI:15378"/>
        <dbReference type="ChEBI" id="CHEBI:30616"/>
        <dbReference type="ChEBI" id="CHEBI:57823"/>
        <dbReference type="ChEBI" id="CHEBI:57919"/>
        <dbReference type="ChEBI" id="CHEBI:456216"/>
        <dbReference type="EC" id="2.7.1.148"/>
    </reaction>
</comment>
<dbReference type="EMBL" id="SLWL01000001">
    <property type="protein sequence ID" value="TCO16178.1"/>
    <property type="molecule type" value="Genomic_DNA"/>
</dbReference>
<comment type="pathway">
    <text evidence="10">Isoprenoid biosynthesis; isopentenyl diphosphate biosynthesis via DXP pathway; isopentenyl diphosphate from 1-deoxy-D-xylulose 5-phosphate: step 3/6.</text>
</comment>
<evidence type="ECO:0000256" key="9">
    <source>
        <dbReference type="ARBA" id="ARBA00032554"/>
    </source>
</evidence>
<gene>
    <name evidence="10" type="primary">ispE</name>
    <name evidence="13" type="ORF">EV666_101431</name>
</gene>
<keyword evidence="6 10" id="KW-0418">Kinase</keyword>
<keyword evidence="7 10" id="KW-0067">ATP-binding</keyword>
<evidence type="ECO:0000259" key="11">
    <source>
        <dbReference type="Pfam" id="PF00288"/>
    </source>
</evidence>
<dbReference type="InterPro" id="IPR014721">
    <property type="entry name" value="Ribsml_uS5_D2-typ_fold_subgr"/>
</dbReference>
<dbReference type="GO" id="GO:0005524">
    <property type="term" value="F:ATP binding"/>
    <property type="evidence" value="ECO:0007669"/>
    <property type="project" value="UniProtKB-UniRule"/>
</dbReference>
<evidence type="ECO:0000256" key="5">
    <source>
        <dbReference type="ARBA" id="ARBA00022741"/>
    </source>
</evidence>
<dbReference type="NCBIfam" id="NF011202">
    <property type="entry name" value="PRK14608.1"/>
    <property type="match status" value="1"/>
</dbReference>
<proteinExistence type="inferred from homology"/>
<feature type="binding site" evidence="10">
    <location>
        <begin position="120"/>
        <end position="130"/>
    </location>
    <ligand>
        <name>ATP</name>
        <dbReference type="ChEBI" id="CHEBI:30616"/>
    </ligand>
</feature>
<dbReference type="AlphaFoldDB" id="A0A4V2RXX9"/>
<evidence type="ECO:0000313" key="13">
    <source>
        <dbReference type="EMBL" id="TCO16178.1"/>
    </source>
</evidence>
<dbReference type="UniPathway" id="UPA00056">
    <property type="reaction ID" value="UER00094"/>
</dbReference>